<protein>
    <submittedName>
        <fullName evidence="1">Uncharacterized protein</fullName>
    </submittedName>
</protein>
<reference evidence="2" key="1">
    <citation type="journal article" date="2019" name="Int. J. Syst. Evol. Microbiol.">
        <title>The Global Catalogue of Microorganisms (GCM) 10K type strain sequencing project: providing services to taxonomists for standard genome sequencing and annotation.</title>
        <authorList>
            <consortium name="The Broad Institute Genomics Platform"/>
            <consortium name="The Broad Institute Genome Sequencing Center for Infectious Disease"/>
            <person name="Wu L."/>
            <person name="Ma J."/>
        </authorList>
    </citation>
    <scope>NUCLEOTIDE SEQUENCE [LARGE SCALE GENOMIC DNA]</scope>
    <source>
        <strain evidence="2">CGMCC 4.1641</strain>
    </source>
</reference>
<evidence type="ECO:0000313" key="1">
    <source>
        <dbReference type="EMBL" id="MFC5144588.1"/>
    </source>
</evidence>
<dbReference type="EMBL" id="JBHSKJ010000004">
    <property type="protein sequence ID" value="MFC5144588.1"/>
    <property type="molecule type" value="Genomic_DNA"/>
</dbReference>
<dbReference type="Proteomes" id="UP001596222">
    <property type="component" value="Unassembled WGS sequence"/>
</dbReference>
<accession>A0ABV9ZT46</accession>
<gene>
    <name evidence="1" type="ORF">ACFPP6_07830</name>
</gene>
<evidence type="ECO:0000313" key="2">
    <source>
        <dbReference type="Proteomes" id="UP001596222"/>
    </source>
</evidence>
<proteinExistence type="predicted"/>
<dbReference type="RefSeq" id="WP_382038536.1">
    <property type="nucleotide sequence ID" value="NZ_JBHSKJ010000004.1"/>
</dbReference>
<sequence length="73" mass="7574">MGLGIDPTKLVSNGGYLNAHAPDKLAKDLSVQEAWAAFTATVSKLDPKQQRDVANRIAVGVLAAIGGIVDEEG</sequence>
<name>A0ABV9ZT46_9ACTN</name>
<comment type="caution">
    <text evidence="1">The sequence shown here is derived from an EMBL/GenBank/DDBJ whole genome shotgun (WGS) entry which is preliminary data.</text>
</comment>
<keyword evidence="2" id="KW-1185">Reference proteome</keyword>
<organism evidence="1 2">
    <name type="scientific">Streptomyces aureoversilis</name>
    <dbReference type="NCBI Taxonomy" id="67277"/>
    <lineage>
        <taxon>Bacteria</taxon>
        <taxon>Bacillati</taxon>
        <taxon>Actinomycetota</taxon>
        <taxon>Actinomycetes</taxon>
        <taxon>Kitasatosporales</taxon>
        <taxon>Streptomycetaceae</taxon>
        <taxon>Streptomyces</taxon>
    </lineage>
</organism>